<dbReference type="GeneID" id="120254044"/>
<dbReference type="AlphaFoldDB" id="A0AB40AT16"/>
<accession>A0AB40AT16</accession>
<gene>
    <name evidence="2" type="primary">LOC120254044</name>
</gene>
<evidence type="ECO:0000313" key="2">
    <source>
        <dbReference type="RefSeq" id="XP_039118130.1"/>
    </source>
</evidence>
<dbReference type="RefSeq" id="XP_039118130.1">
    <property type="nucleotide sequence ID" value="XM_039262196.1"/>
</dbReference>
<keyword evidence="1" id="KW-1185">Reference proteome</keyword>
<proteinExistence type="predicted"/>
<name>A0AB40AT16_DIOCR</name>
<dbReference type="PANTHER" id="PTHR33067">
    <property type="entry name" value="RNA-DIRECTED DNA POLYMERASE-RELATED"/>
    <property type="match status" value="1"/>
</dbReference>
<dbReference type="CDD" id="cd00303">
    <property type="entry name" value="retropepsin_like"/>
    <property type="match status" value="1"/>
</dbReference>
<dbReference type="PANTHER" id="PTHR33067:SF9">
    <property type="entry name" value="RNA-DIRECTED DNA POLYMERASE"/>
    <property type="match status" value="1"/>
</dbReference>
<evidence type="ECO:0000313" key="1">
    <source>
        <dbReference type="Proteomes" id="UP001515500"/>
    </source>
</evidence>
<sequence>MSLVHYTTQKAFIGKRKCHKDKSMLSSLDLLELLEFGKEANDSHDKVIEPRSEKNHMQEYQPRVLYPTRLKRDKDDTQFKKFLEMIKQLRINIPLIEAFAQMPKYEKFMKELLTNRKKLEESLTVSLEKALADSGASINIMPYKLFPKLGLHHLEPIGITIQLADHSVRCPQGIVSDVIVKVGGLVFPTDFVILDVDEDTEVSIILGRPFLATSQALLDIQHGR</sequence>
<protein>
    <submittedName>
        <fullName evidence="2">Uncharacterized protein LOC120254044</fullName>
    </submittedName>
</protein>
<dbReference type="SUPFAM" id="SSF50630">
    <property type="entry name" value="Acid proteases"/>
    <property type="match status" value="1"/>
</dbReference>
<organism evidence="1 2">
    <name type="scientific">Dioscorea cayennensis subsp. rotundata</name>
    <name type="common">White Guinea yam</name>
    <name type="synonym">Dioscorea rotundata</name>
    <dbReference type="NCBI Taxonomy" id="55577"/>
    <lineage>
        <taxon>Eukaryota</taxon>
        <taxon>Viridiplantae</taxon>
        <taxon>Streptophyta</taxon>
        <taxon>Embryophyta</taxon>
        <taxon>Tracheophyta</taxon>
        <taxon>Spermatophyta</taxon>
        <taxon>Magnoliopsida</taxon>
        <taxon>Liliopsida</taxon>
        <taxon>Dioscoreales</taxon>
        <taxon>Dioscoreaceae</taxon>
        <taxon>Dioscorea</taxon>
    </lineage>
</organism>
<dbReference type="Proteomes" id="UP001515500">
    <property type="component" value="Unplaced"/>
</dbReference>
<dbReference type="Gene3D" id="2.40.70.10">
    <property type="entry name" value="Acid Proteases"/>
    <property type="match status" value="1"/>
</dbReference>
<dbReference type="InterPro" id="IPR021109">
    <property type="entry name" value="Peptidase_aspartic_dom_sf"/>
</dbReference>
<reference evidence="2" key="1">
    <citation type="submission" date="2025-08" db="UniProtKB">
        <authorList>
            <consortium name="RefSeq"/>
        </authorList>
    </citation>
    <scope>IDENTIFICATION</scope>
</reference>
<dbReference type="Pfam" id="PF13650">
    <property type="entry name" value="Asp_protease_2"/>
    <property type="match status" value="1"/>
</dbReference>